<comment type="caution">
    <text evidence="1">The sequence shown here is derived from an EMBL/GenBank/DDBJ whole genome shotgun (WGS) entry which is preliminary data.</text>
</comment>
<keyword evidence="2" id="KW-1185">Reference proteome</keyword>
<name>A0ABW6I9I1_9CYAN</name>
<organism evidence="1 2">
    <name type="scientific">Almyronema epifaneia S1</name>
    <dbReference type="NCBI Taxonomy" id="2991925"/>
    <lineage>
        <taxon>Bacteria</taxon>
        <taxon>Bacillati</taxon>
        <taxon>Cyanobacteriota</taxon>
        <taxon>Cyanophyceae</taxon>
        <taxon>Nodosilineales</taxon>
        <taxon>Nodosilineaceae</taxon>
        <taxon>Almyronema</taxon>
        <taxon>Almyronema epifaneia</taxon>
    </lineage>
</organism>
<evidence type="ECO:0000313" key="1">
    <source>
        <dbReference type="EMBL" id="MFE4104825.1"/>
    </source>
</evidence>
<evidence type="ECO:0000313" key="2">
    <source>
        <dbReference type="Proteomes" id="UP001600165"/>
    </source>
</evidence>
<dbReference type="RefSeq" id="WP_377960474.1">
    <property type="nucleotide sequence ID" value="NZ_JBHZOL010000004.1"/>
</dbReference>
<sequence length="187" mass="20387">MPQFASKRLIKSYQICASLISGLLFAGTLGLFFSQAALAETAAYTVNLSPYRGESLPSIMRAAESLASSEISRRFNQQPDLSVAQVTVLAEYNGQIVPVLVATVSRESWQRSRQIQQWTSYFNASYQLLGFNNLPTADRGEQAEAAPPPPPLNISPILLNPVEQLVEAAEDGELSDAELIELIDALD</sequence>
<reference evidence="1 2" key="1">
    <citation type="submission" date="2024-10" db="EMBL/GenBank/DDBJ databases">
        <authorList>
            <person name="Ratan Roy A."/>
            <person name="Morales Sandoval P.H."/>
            <person name="De Los Santos Villalobos S."/>
            <person name="Chakraborty S."/>
            <person name="Mukherjee J."/>
        </authorList>
    </citation>
    <scope>NUCLEOTIDE SEQUENCE [LARGE SCALE GENOMIC DNA]</scope>
    <source>
        <strain evidence="1 2">S1</strain>
    </source>
</reference>
<accession>A0ABW6I9I1</accession>
<gene>
    <name evidence="1" type="ORF">ACFVKH_00960</name>
</gene>
<dbReference type="Proteomes" id="UP001600165">
    <property type="component" value="Unassembled WGS sequence"/>
</dbReference>
<proteinExistence type="predicted"/>
<protein>
    <submittedName>
        <fullName evidence="1">Uncharacterized protein</fullName>
    </submittedName>
</protein>
<dbReference type="EMBL" id="JBHZOL010000004">
    <property type="protein sequence ID" value="MFE4104825.1"/>
    <property type="molecule type" value="Genomic_DNA"/>
</dbReference>